<dbReference type="PROSITE" id="PS51464">
    <property type="entry name" value="SIS"/>
    <property type="match status" value="1"/>
</dbReference>
<dbReference type="GO" id="GO:0097367">
    <property type="term" value="F:carbohydrate derivative binding"/>
    <property type="evidence" value="ECO:0007669"/>
    <property type="project" value="InterPro"/>
</dbReference>
<dbReference type="GO" id="GO:0005975">
    <property type="term" value="P:carbohydrate metabolic process"/>
    <property type="evidence" value="ECO:0007669"/>
    <property type="project" value="InterPro"/>
</dbReference>
<dbReference type="SUPFAM" id="SSF53697">
    <property type="entry name" value="SIS domain"/>
    <property type="match status" value="1"/>
</dbReference>
<dbReference type="GO" id="GO:1901135">
    <property type="term" value="P:carbohydrate derivative metabolic process"/>
    <property type="evidence" value="ECO:0007669"/>
    <property type="project" value="InterPro"/>
</dbReference>
<keyword evidence="5" id="KW-1185">Reference proteome</keyword>
<dbReference type="Proteomes" id="UP000676325">
    <property type="component" value="Unassembled WGS sequence"/>
</dbReference>
<evidence type="ECO:0000256" key="1">
    <source>
        <dbReference type="ARBA" id="ARBA00010523"/>
    </source>
</evidence>
<dbReference type="AlphaFoldDB" id="A0A941EGG6"/>
<evidence type="ECO:0000256" key="2">
    <source>
        <dbReference type="ARBA" id="ARBA00023235"/>
    </source>
</evidence>
<sequence>MTTPEELLADPQALEDADQGGTLRLVAMGGARIRRAAALRELDPAAGQALDAVKAEGRPRAVVVLGYGTGATVAKLIAAVVGAGANVPILSVPGPALPGWIGSMDLVVVASTTGRSPEIGAALTEAGRRGCRIVVVAPPGSEVAALAGQARAALIGMADESAPIWARLWSVTIPALLAVEAAGVVPAQSYEAAATAADDAAVRFRPSQETFVNPAKEIALRATEHPVAAWGAGPVATISAARLADQAALRAGRPVLHASLPDLGRGQLGLLDGSAGASEADLFYDPELDGPRTGASAPAFVLLSEAGVEPRASVVEAMVGERNLPLTTVVAEQSTTLERAAYLIALADFTACYLAIAVGAGPDQGKAIEEFRLRTAQ</sequence>
<dbReference type="Pfam" id="PF10432">
    <property type="entry name" value="bact-PGI_C"/>
    <property type="match status" value="1"/>
</dbReference>
<evidence type="ECO:0000313" key="4">
    <source>
        <dbReference type="EMBL" id="MBR7829953.1"/>
    </source>
</evidence>
<dbReference type="InterPro" id="IPR046348">
    <property type="entry name" value="SIS_dom_sf"/>
</dbReference>
<evidence type="ECO:0000313" key="5">
    <source>
        <dbReference type="Proteomes" id="UP000676325"/>
    </source>
</evidence>
<evidence type="ECO:0000259" key="3">
    <source>
        <dbReference type="PROSITE" id="PS51464"/>
    </source>
</evidence>
<reference evidence="4" key="1">
    <citation type="submission" date="2021-04" db="EMBL/GenBank/DDBJ databases">
        <title>Genome based classification of Actinospica acidithermotolerans sp. nov., an actinobacterium isolated from an Indonesian hot spring.</title>
        <authorList>
            <person name="Kusuma A.B."/>
            <person name="Putra K.E."/>
            <person name="Nafisah S."/>
            <person name="Loh J."/>
            <person name="Nouioui I."/>
            <person name="Goodfellow M."/>
        </authorList>
    </citation>
    <scope>NUCLEOTIDE SEQUENCE</scope>
    <source>
        <strain evidence="4">MGRD01-02</strain>
    </source>
</reference>
<dbReference type="InterPro" id="IPR019490">
    <property type="entry name" value="Glu6P/Mann6P_isomerase_C"/>
</dbReference>
<dbReference type="InterPro" id="IPR001347">
    <property type="entry name" value="SIS_dom"/>
</dbReference>
<dbReference type="Gene3D" id="3.40.50.10490">
    <property type="entry name" value="Glucose-6-phosphate isomerase like protein, domain 1"/>
    <property type="match status" value="2"/>
</dbReference>
<keyword evidence="2" id="KW-0413">Isomerase</keyword>
<proteinExistence type="inferred from homology"/>
<comment type="caution">
    <text evidence="4">The sequence shown here is derived from an EMBL/GenBank/DDBJ whole genome shotgun (WGS) entry which is preliminary data.</text>
</comment>
<organism evidence="4 5">
    <name type="scientific">Actinospica acidithermotolerans</name>
    <dbReference type="NCBI Taxonomy" id="2828514"/>
    <lineage>
        <taxon>Bacteria</taxon>
        <taxon>Bacillati</taxon>
        <taxon>Actinomycetota</taxon>
        <taxon>Actinomycetes</taxon>
        <taxon>Catenulisporales</taxon>
        <taxon>Actinospicaceae</taxon>
        <taxon>Actinospica</taxon>
    </lineage>
</organism>
<gene>
    <name evidence="4" type="ORF">KDK95_26860</name>
</gene>
<feature type="domain" description="SIS" evidence="3">
    <location>
        <begin position="49"/>
        <end position="192"/>
    </location>
</feature>
<dbReference type="RefSeq" id="WP_212521082.1">
    <property type="nucleotide sequence ID" value="NZ_JAGSOH010000107.1"/>
</dbReference>
<comment type="similarity">
    <text evidence="1">Belongs to the PGI/PMI family.</text>
</comment>
<accession>A0A941EGG6</accession>
<dbReference type="GO" id="GO:0004476">
    <property type="term" value="F:mannose-6-phosphate isomerase activity"/>
    <property type="evidence" value="ECO:0007669"/>
    <property type="project" value="InterPro"/>
</dbReference>
<dbReference type="EMBL" id="JAGSOH010000107">
    <property type="protein sequence ID" value="MBR7829953.1"/>
    <property type="molecule type" value="Genomic_DNA"/>
</dbReference>
<name>A0A941EGG6_9ACTN</name>
<protein>
    <recommendedName>
        <fullName evidence="3">SIS domain-containing protein</fullName>
    </recommendedName>
</protein>
<dbReference type="GO" id="GO:0004347">
    <property type="term" value="F:glucose-6-phosphate isomerase activity"/>
    <property type="evidence" value="ECO:0007669"/>
    <property type="project" value="InterPro"/>
</dbReference>